<evidence type="ECO:0000313" key="2">
    <source>
        <dbReference type="Proteomes" id="UP000247832"/>
    </source>
</evidence>
<dbReference type="EMBL" id="QJVD01000019">
    <property type="protein sequence ID" value="PYI65910.1"/>
    <property type="molecule type" value="Genomic_DNA"/>
</dbReference>
<keyword evidence="2" id="KW-1185">Reference proteome</keyword>
<dbReference type="AlphaFoldDB" id="A0A2V5LH52"/>
<reference evidence="1 2" key="1">
    <citation type="submission" date="2018-05" db="EMBL/GenBank/DDBJ databases">
        <title>Genetic diversity of glacier-inhabiting Cryobacterium bacteria in China and description of Cryobacterium mengkeensis sp. nov. and Arthrobacter glacialis sp. nov.</title>
        <authorList>
            <person name="Liu Q."/>
            <person name="Xin Y.-H."/>
        </authorList>
    </citation>
    <scope>NUCLEOTIDE SEQUENCE [LARGE SCALE GENOMIC DNA]</scope>
    <source>
        <strain evidence="1 2">LI2</strain>
    </source>
</reference>
<comment type="caution">
    <text evidence="1">The sequence shown here is derived from an EMBL/GenBank/DDBJ whole genome shotgun (WGS) entry which is preliminary data.</text>
</comment>
<proteinExistence type="predicted"/>
<sequence>MAIGEPPMLVTTWPAPLMTDPLGARACTGSLNHPYGRAARGICADKRIAGAPADGLTWTAKAFSRNDKPIMVD</sequence>
<organism evidence="1 2">
    <name type="scientific">Arthrobacter livingstonensis</name>
    <dbReference type="NCBI Taxonomy" id="670078"/>
    <lineage>
        <taxon>Bacteria</taxon>
        <taxon>Bacillati</taxon>
        <taxon>Actinomycetota</taxon>
        <taxon>Actinomycetes</taxon>
        <taxon>Micrococcales</taxon>
        <taxon>Micrococcaceae</taxon>
        <taxon>Arthrobacter</taxon>
    </lineage>
</organism>
<dbReference type="Proteomes" id="UP000247832">
    <property type="component" value="Unassembled WGS sequence"/>
</dbReference>
<accession>A0A2V5LH52</accession>
<gene>
    <name evidence="1" type="ORF">CVV68_16005</name>
</gene>
<protein>
    <submittedName>
        <fullName evidence="1">Uncharacterized protein</fullName>
    </submittedName>
</protein>
<name>A0A2V5LH52_9MICC</name>
<evidence type="ECO:0000313" key="1">
    <source>
        <dbReference type="EMBL" id="PYI65910.1"/>
    </source>
</evidence>